<dbReference type="AlphaFoldDB" id="A0AAV4P9F5"/>
<accession>A0AAV4P9F5</accession>
<gene>
    <name evidence="2" type="ORF">CEXT_480701</name>
</gene>
<dbReference type="EMBL" id="BPLR01004310">
    <property type="protein sequence ID" value="GIX93907.1"/>
    <property type="molecule type" value="Genomic_DNA"/>
</dbReference>
<feature type="region of interest" description="Disordered" evidence="1">
    <location>
        <begin position="28"/>
        <end position="57"/>
    </location>
</feature>
<evidence type="ECO:0000313" key="2">
    <source>
        <dbReference type="EMBL" id="GIX93907.1"/>
    </source>
</evidence>
<evidence type="ECO:0000313" key="3">
    <source>
        <dbReference type="Proteomes" id="UP001054945"/>
    </source>
</evidence>
<reference evidence="2 3" key="1">
    <citation type="submission" date="2021-06" db="EMBL/GenBank/DDBJ databases">
        <title>Caerostris extrusa draft genome.</title>
        <authorList>
            <person name="Kono N."/>
            <person name="Arakawa K."/>
        </authorList>
    </citation>
    <scope>NUCLEOTIDE SEQUENCE [LARGE SCALE GENOMIC DNA]</scope>
</reference>
<organism evidence="2 3">
    <name type="scientific">Caerostris extrusa</name>
    <name type="common">Bark spider</name>
    <name type="synonym">Caerostris bankana</name>
    <dbReference type="NCBI Taxonomy" id="172846"/>
    <lineage>
        <taxon>Eukaryota</taxon>
        <taxon>Metazoa</taxon>
        <taxon>Ecdysozoa</taxon>
        <taxon>Arthropoda</taxon>
        <taxon>Chelicerata</taxon>
        <taxon>Arachnida</taxon>
        <taxon>Araneae</taxon>
        <taxon>Araneomorphae</taxon>
        <taxon>Entelegynae</taxon>
        <taxon>Araneoidea</taxon>
        <taxon>Araneidae</taxon>
        <taxon>Caerostris</taxon>
    </lineage>
</organism>
<feature type="compositionally biased region" description="Polar residues" evidence="1">
    <location>
        <begin position="30"/>
        <end position="41"/>
    </location>
</feature>
<evidence type="ECO:0000256" key="1">
    <source>
        <dbReference type="SAM" id="MobiDB-lite"/>
    </source>
</evidence>
<dbReference type="Proteomes" id="UP001054945">
    <property type="component" value="Unassembled WGS sequence"/>
</dbReference>
<comment type="caution">
    <text evidence="2">The sequence shown here is derived from an EMBL/GenBank/DDBJ whole genome shotgun (WGS) entry which is preliminary data.</text>
</comment>
<keyword evidence="3" id="KW-1185">Reference proteome</keyword>
<sequence>MRCPVSIHSFELLFPYFLSRPSPNKALLWTNKSQPDMNDGQSRPIRERQKPNNQSAGITAANCSVSVVADLSITELTAHPAPSSASCGSSR</sequence>
<protein>
    <submittedName>
        <fullName evidence="2">Uncharacterized protein</fullName>
    </submittedName>
</protein>
<name>A0AAV4P9F5_CAEEX</name>
<proteinExistence type="predicted"/>